<dbReference type="EMBL" id="JAKGAQ010000001">
    <property type="protein sequence ID" value="MCF2870710.1"/>
    <property type="molecule type" value="Genomic_DNA"/>
</dbReference>
<feature type="transmembrane region" description="Helical" evidence="9">
    <location>
        <begin position="243"/>
        <end position="262"/>
    </location>
</feature>
<comment type="caution">
    <text evidence="10">The sequence shown here is derived from an EMBL/GenBank/DDBJ whole genome shotgun (WGS) entry which is preliminary data.</text>
</comment>
<reference evidence="10 11" key="1">
    <citation type="submission" date="2022-01" db="EMBL/GenBank/DDBJ databases">
        <title>Octadecabacter sp. nov., isolated from a marine alga.</title>
        <authorList>
            <person name="Jin M.S."/>
            <person name="Kim H.M."/>
            <person name="Han D.M."/>
            <person name="Jung J.J."/>
            <person name="Jeon C.O."/>
        </authorList>
    </citation>
    <scope>NUCLEOTIDE SEQUENCE [LARGE SCALE GENOMIC DNA]</scope>
    <source>
        <strain evidence="10 11">G9-8</strain>
    </source>
</reference>
<feature type="transmembrane region" description="Helical" evidence="9">
    <location>
        <begin position="213"/>
        <end position="231"/>
    </location>
</feature>
<accession>A0ABS9CTZ1</accession>
<evidence type="ECO:0000256" key="5">
    <source>
        <dbReference type="ARBA" id="ARBA00022692"/>
    </source>
</evidence>
<dbReference type="Pfam" id="PF02386">
    <property type="entry name" value="TrkH"/>
    <property type="match status" value="1"/>
</dbReference>
<evidence type="ECO:0000256" key="4">
    <source>
        <dbReference type="ARBA" id="ARBA00022475"/>
    </source>
</evidence>
<dbReference type="PANTHER" id="PTHR32024:SF2">
    <property type="entry name" value="TRK SYSTEM POTASSIUM UPTAKE PROTEIN TRKG-RELATED"/>
    <property type="match status" value="1"/>
</dbReference>
<evidence type="ECO:0000256" key="2">
    <source>
        <dbReference type="ARBA" id="ARBA00009137"/>
    </source>
</evidence>
<evidence type="ECO:0000256" key="9">
    <source>
        <dbReference type="SAM" id="Phobius"/>
    </source>
</evidence>
<feature type="transmembrane region" description="Helical" evidence="9">
    <location>
        <begin position="282"/>
        <end position="303"/>
    </location>
</feature>
<feature type="transmembrane region" description="Helical" evidence="9">
    <location>
        <begin position="414"/>
        <end position="436"/>
    </location>
</feature>
<feature type="transmembrane region" description="Helical" evidence="9">
    <location>
        <begin position="68"/>
        <end position="89"/>
    </location>
</feature>
<dbReference type="Proteomes" id="UP001200557">
    <property type="component" value="Unassembled WGS sequence"/>
</dbReference>
<comment type="similarity">
    <text evidence="2">Belongs to the TrkH potassium transport family.</text>
</comment>
<sequence length="504" mass="54156">MNTLLQRPFFVLLMGIGSLAMIVPAAHALAVDNHAVSRSFFYSALLFFVLTLFIGLATASYKSTLARGYLVSLLAAFLILPIMLAVPMYESVSRMSFLEAWFESVSSITTTGATLYDSPRNLPSSVHLWRALMGWLGGLLVWVAAISILAPLNIGGFEVRATQGGTARDRNYAQIGRVSDPSERLARYGAKLIPLYTALTALLWLGLTAAGEIPFVALCHAMSVMATSGISPVGGILFSPSGLVGEFIILFFFAFAMSRVSFSRGLSGLEMKPLHKDSEFKLAIILIVVLVMVLFVRHGLVVFENDAQNDFISAAHALWGALFTITSFLTTTGFESADWTATRDWSGLGTPGLMLVGLSLIGGGVATTAGGIKLLRVYALWKHGQREIERLVHPSSVGGAGKEARQIRRQGAQIAWIFFMLFTISIAAVMVLLALSGVQFETAMVLAVSALSTTGPLASIAAETPISYAGIPDFAKVVLALAMVLGRLEALAIIALLNPEFWRR</sequence>
<keyword evidence="7" id="KW-0406">Ion transport</keyword>
<keyword evidence="8 9" id="KW-0472">Membrane</keyword>
<evidence type="ECO:0000256" key="8">
    <source>
        <dbReference type="ARBA" id="ARBA00023136"/>
    </source>
</evidence>
<evidence type="ECO:0000313" key="11">
    <source>
        <dbReference type="Proteomes" id="UP001200557"/>
    </source>
</evidence>
<comment type="subcellular location">
    <subcellularLocation>
        <location evidence="1">Cell membrane</location>
        <topology evidence="1">Multi-pass membrane protein</topology>
    </subcellularLocation>
</comment>
<feature type="transmembrane region" description="Helical" evidence="9">
    <location>
        <begin position="315"/>
        <end position="334"/>
    </location>
</feature>
<dbReference type="PANTHER" id="PTHR32024">
    <property type="entry name" value="TRK SYSTEM POTASSIUM UPTAKE PROTEIN TRKG-RELATED"/>
    <property type="match status" value="1"/>
</dbReference>
<gene>
    <name evidence="10" type="ORF">L0664_06495</name>
</gene>
<keyword evidence="11" id="KW-1185">Reference proteome</keyword>
<keyword evidence="3" id="KW-0813">Transport</keyword>
<dbReference type="InterPro" id="IPR003445">
    <property type="entry name" value="Cat_transpt"/>
</dbReference>
<feature type="transmembrane region" description="Helical" evidence="9">
    <location>
        <begin position="40"/>
        <end position="61"/>
    </location>
</feature>
<evidence type="ECO:0000313" key="10">
    <source>
        <dbReference type="EMBL" id="MCF2870710.1"/>
    </source>
</evidence>
<keyword evidence="6 9" id="KW-1133">Transmembrane helix</keyword>
<evidence type="ECO:0000256" key="7">
    <source>
        <dbReference type="ARBA" id="ARBA00023065"/>
    </source>
</evidence>
<evidence type="ECO:0000256" key="3">
    <source>
        <dbReference type="ARBA" id="ARBA00022448"/>
    </source>
</evidence>
<feature type="transmembrane region" description="Helical" evidence="9">
    <location>
        <begin position="128"/>
        <end position="150"/>
    </location>
</feature>
<proteinExistence type="inferred from homology"/>
<protein>
    <submittedName>
        <fullName evidence="10">TrkH family potassium uptake protein</fullName>
    </submittedName>
</protein>
<dbReference type="RefSeq" id="WP_235224907.1">
    <property type="nucleotide sequence ID" value="NZ_JAKGAQ010000001.1"/>
</dbReference>
<feature type="transmembrane region" description="Helical" evidence="9">
    <location>
        <begin position="188"/>
        <end position="207"/>
    </location>
</feature>
<feature type="transmembrane region" description="Helical" evidence="9">
    <location>
        <begin position="474"/>
        <end position="497"/>
    </location>
</feature>
<evidence type="ECO:0000256" key="1">
    <source>
        <dbReference type="ARBA" id="ARBA00004651"/>
    </source>
</evidence>
<name>A0ABS9CTZ1_9RHOB</name>
<keyword evidence="5 9" id="KW-0812">Transmembrane</keyword>
<evidence type="ECO:0000256" key="6">
    <source>
        <dbReference type="ARBA" id="ARBA00022989"/>
    </source>
</evidence>
<feature type="transmembrane region" description="Helical" evidence="9">
    <location>
        <begin position="354"/>
        <end position="375"/>
    </location>
</feature>
<organism evidence="10 11">
    <name type="scientific">Octadecabacter dasysiphoniae</name>
    <dbReference type="NCBI Taxonomy" id="2909341"/>
    <lineage>
        <taxon>Bacteria</taxon>
        <taxon>Pseudomonadati</taxon>
        <taxon>Pseudomonadota</taxon>
        <taxon>Alphaproteobacteria</taxon>
        <taxon>Rhodobacterales</taxon>
        <taxon>Roseobacteraceae</taxon>
        <taxon>Octadecabacter</taxon>
    </lineage>
</organism>
<keyword evidence="4" id="KW-1003">Cell membrane</keyword>